<comment type="caution">
    <text evidence="1">The sequence shown here is derived from an EMBL/GenBank/DDBJ whole genome shotgun (WGS) entry which is preliminary data.</text>
</comment>
<name>A0AAV0X9R7_9HEMI</name>
<evidence type="ECO:0000313" key="2">
    <source>
        <dbReference type="Proteomes" id="UP001160148"/>
    </source>
</evidence>
<dbReference type="EMBL" id="CARXXK010000004">
    <property type="protein sequence ID" value="CAI6364728.1"/>
    <property type="molecule type" value="Genomic_DNA"/>
</dbReference>
<organism evidence="1 2">
    <name type="scientific">Macrosiphum euphorbiae</name>
    <name type="common">potato aphid</name>
    <dbReference type="NCBI Taxonomy" id="13131"/>
    <lineage>
        <taxon>Eukaryota</taxon>
        <taxon>Metazoa</taxon>
        <taxon>Ecdysozoa</taxon>
        <taxon>Arthropoda</taxon>
        <taxon>Hexapoda</taxon>
        <taxon>Insecta</taxon>
        <taxon>Pterygota</taxon>
        <taxon>Neoptera</taxon>
        <taxon>Paraneoptera</taxon>
        <taxon>Hemiptera</taxon>
        <taxon>Sternorrhyncha</taxon>
        <taxon>Aphidomorpha</taxon>
        <taxon>Aphidoidea</taxon>
        <taxon>Aphididae</taxon>
        <taxon>Macrosiphini</taxon>
        <taxon>Macrosiphum</taxon>
    </lineage>
</organism>
<dbReference type="PANTHER" id="PTHR45749:SF14">
    <property type="entry name" value="TTF-TYPE DOMAIN-CONTAINING PROTEIN"/>
    <property type="match status" value="1"/>
</dbReference>
<keyword evidence="2" id="KW-1185">Reference proteome</keyword>
<sequence length="183" mass="21479">MFAWLHYDESKDRAFCFDRVSFYHKTNNKLNKHTELSFIVNGFNNWKKASEKFQSHENGKMHVNSIHFLLSINTNVSVISLLSKQKIEEQKNASTALLTIISTLRYLSQMGISIRGHSHNDGNFLSLLEERCVDVPCLRYWIQQKNNWLSSDIQNEILEIMSLNLQRELVQSIKKIRILLYNC</sequence>
<dbReference type="Proteomes" id="UP001160148">
    <property type="component" value="Unassembled WGS sequence"/>
</dbReference>
<evidence type="ECO:0000313" key="1">
    <source>
        <dbReference type="EMBL" id="CAI6364728.1"/>
    </source>
</evidence>
<dbReference type="AlphaFoldDB" id="A0AAV0X9R7"/>
<dbReference type="PANTHER" id="PTHR45749">
    <property type="match status" value="1"/>
</dbReference>
<accession>A0AAV0X9R7</accession>
<gene>
    <name evidence="1" type="ORF">MEUPH1_LOCUS19522</name>
</gene>
<protein>
    <recommendedName>
        <fullName evidence="3">DUF4371 domain-containing protein</fullName>
    </recommendedName>
</protein>
<proteinExistence type="predicted"/>
<reference evidence="1 2" key="1">
    <citation type="submission" date="2023-01" db="EMBL/GenBank/DDBJ databases">
        <authorList>
            <person name="Whitehead M."/>
        </authorList>
    </citation>
    <scope>NUCLEOTIDE SEQUENCE [LARGE SCALE GENOMIC DNA]</scope>
</reference>
<evidence type="ECO:0008006" key="3">
    <source>
        <dbReference type="Google" id="ProtNLM"/>
    </source>
</evidence>